<protein>
    <recommendedName>
        <fullName evidence="3">NAD(P)-binding domain-containing protein</fullName>
    </recommendedName>
</protein>
<dbReference type="GO" id="GO:0005829">
    <property type="term" value="C:cytosol"/>
    <property type="evidence" value="ECO:0007669"/>
    <property type="project" value="TreeGrafter"/>
</dbReference>
<comment type="caution">
    <text evidence="1">The sequence shown here is derived from an EMBL/GenBank/DDBJ whole genome shotgun (WGS) entry which is preliminary data.</text>
</comment>
<dbReference type="Proteomes" id="UP000593577">
    <property type="component" value="Unassembled WGS sequence"/>
</dbReference>
<dbReference type="InterPro" id="IPR023614">
    <property type="entry name" value="Porin_dom_sf"/>
</dbReference>
<dbReference type="PANTHER" id="PTHR43725">
    <property type="entry name" value="UDP-GLUCOSE 4-EPIMERASE"/>
    <property type="match status" value="1"/>
</dbReference>
<dbReference type="GO" id="GO:0003978">
    <property type="term" value="F:UDP-glucose 4-epimerase activity"/>
    <property type="evidence" value="ECO:0007669"/>
    <property type="project" value="UniProtKB-EC"/>
</dbReference>
<gene>
    <name evidence="1" type="ORF">Goari_014555</name>
</gene>
<dbReference type="PANTHER" id="PTHR43725:SF15">
    <property type="entry name" value="BIFUNCTIONAL UDP-GLUCOSE 4-EPIMERASE AND UDP-XYLOSE 4-EPIMERASE 1"/>
    <property type="match status" value="1"/>
</dbReference>
<evidence type="ECO:0000313" key="2">
    <source>
        <dbReference type="Proteomes" id="UP000593577"/>
    </source>
</evidence>
<evidence type="ECO:0008006" key="3">
    <source>
        <dbReference type="Google" id="ProtNLM"/>
    </source>
</evidence>
<organism evidence="1 2">
    <name type="scientific">Gossypium aridum</name>
    <name type="common">American cotton</name>
    <name type="synonym">Erioxylum aridum</name>
    <dbReference type="NCBI Taxonomy" id="34290"/>
    <lineage>
        <taxon>Eukaryota</taxon>
        <taxon>Viridiplantae</taxon>
        <taxon>Streptophyta</taxon>
        <taxon>Embryophyta</taxon>
        <taxon>Tracheophyta</taxon>
        <taxon>Spermatophyta</taxon>
        <taxon>Magnoliopsida</taxon>
        <taxon>eudicotyledons</taxon>
        <taxon>Gunneridae</taxon>
        <taxon>Pentapetalae</taxon>
        <taxon>rosids</taxon>
        <taxon>malvids</taxon>
        <taxon>Malvales</taxon>
        <taxon>Malvaceae</taxon>
        <taxon>Malvoideae</taxon>
        <taxon>Gossypium</taxon>
    </lineage>
</organism>
<proteinExistence type="predicted"/>
<dbReference type="SUPFAM" id="SSF51735">
    <property type="entry name" value="NAD(P)-binding Rossmann-fold domains"/>
    <property type="match status" value="1"/>
</dbReference>
<reference evidence="1 2" key="1">
    <citation type="journal article" date="2019" name="Genome Biol. Evol.">
        <title>Insights into the evolution of the New World diploid cottons (Gossypium, subgenus Houzingenia) based on genome sequencing.</title>
        <authorList>
            <person name="Grover C.E."/>
            <person name="Arick M.A. 2nd"/>
            <person name="Thrash A."/>
            <person name="Conover J.L."/>
            <person name="Sanders W.S."/>
            <person name="Peterson D.G."/>
            <person name="Frelichowski J.E."/>
            <person name="Scheffler J.A."/>
            <person name="Scheffler B.E."/>
            <person name="Wendel J.F."/>
        </authorList>
    </citation>
    <scope>NUCLEOTIDE SEQUENCE [LARGE SCALE GENOMIC DNA]</scope>
    <source>
        <strain evidence="1">185</strain>
        <tissue evidence="1">Leaf</tissue>
    </source>
</reference>
<dbReference type="Pfam" id="PF01459">
    <property type="entry name" value="Porin_3"/>
    <property type="match status" value="1"/>
</dbReference>
<keyword evidence="2" id="KW-1185">Reference proteome</keyword>
<dbReference type="GO" id="GO:0006012">
    <property type="term" value="P:galactose metabolic process"/>
    <property type="evidence" value="ECO:0007669"/>
    <property type="project" value="UniProtKB-KW"/>
</dbReference>
<dbReference type="GO" id="GO:0005741">
    <property type="term" value="C:mitochondrial outer membrane"/>
    <property type="evidence" value="ECO:0007669"/>
    <property type="project" value="InterPro"/>
</dbReference>
<name>A0A7J8XII0_GOSAI</name>
<accession>A0A7J8XII0</accession>
<dbReference type="InterPro" id="IPR027246">
    <property type="entry name" value="Porin_Euk/Tom40"/>
</dbReference>
<dbReference type="InterPro" id="IPR036291">
    <property type="entry name" value="NAD(P)-bd_dom_sf"/>
</dbReference>
<sequence>MDASRKTILVTGGAGFIGTHIVVQLLNECFKVLIINNLNDSVIEAVDKVKELVAPELSKKLQFNLCHLGLYLQMTYNECNLTRVELDFTYNNWLRFDAVIHFASLKAVGESFDNPRQYFDNNLIGTINLYEIMAKYNCKKGMRMSLKLFVFLCMLELQYLHEYAGISSSIGLTANLIVNFSSVLESNVLALGIDISFNKKTGNFTKCNVGLSFTNADLIAFLALYVGDSVNTSYYHIMNPSTNTIVAAEVTYSFFTNVNTITV</sequence>
<evidence type="ECO:0000313" key="1">
    <source>
        <dbReference type="EMBL" id="MBA0686992.1"/>
    </source>
</evidence>
<dbReference type="Gene3D" id="2.40.160.10">
    <property type="entry name" value="Porin"/>
    <property type="match status" value="1"/>
</dbReference>
<feature type="non-terminal residue" evidence="1">
    <location>
        <position position="263"/>
    </location>
</feature>
<dbReference type="EMBL" id="JABFAA010000007">
    <property type="protein sequence ID" value="MBA0686992.1"/>
    <property type="molecule type" value="Genomic_DNA"/>
</dbReference>
<dbReference type="GO" id="GO:0055085">
    <property type="term" value="P:transmembrane transport"/>
    <property type="evidence" value="ECO:0007669"/>
    <property type="project" value="InterPro"/>
</dbReference>
<dbReference type="Gene3D" id="3.40.50.720">
    <property type="entry name" value="NAD(P)-binding Rossmann-like Domain"/>
    <property type="match status" value="1"/>
</dbReference>
<dbReference type="AlphaFoldDB" id="A0A7J8XII0"/>